<dbReference type="OrthoDB" id="10612716at2759"/>
<dbReference type="InParanoid" id="A0A078ACX3"/>
<evidence type="ECO:0000313" key="1">
    <source>
        <dbReference type="EMBL" id="CDW79387.1"/>
    </source>
</evidence>
<dbReference type="EMBL" id="CCKQ01007946">
    <property type="protein sequence ID" value="CDW79387.1"/>
    <property type="molecule type" value="Genomic_DNA"/>
</dbReference>
<organism evidence="1 2">
    <name type="scientific">Stylonychia lemnae</name>
    <name type="common">Ciliate</name>
    <dbReference type="NCBI Taxonomy" id="5949"/>
    <lineage>
        <taxon>Eukaryota</taxon>
        <taxon>Sar</taxon>
        <taxon>Alveolata</taxon>
        <taxon>Ciliophora</taxon>
        <taxon>Intramacronucleata</taxon>
        <taxon>Spirotrichea</taxon>
        <taxon>Stichotrichia</taxon>
        <taxon>Sporadotrichida</taxon>
        <taxon>Oxytrichidae</taxon>
        <taxon>Stylonychinae</taxon>
        <taxon>Stylonychia</taxon>
    </lineage>
</organism>
<sequence length="678" mass="80074">MRNIITDEECMGLNLDQYDSPKSILELSCIPNKLNYIHALIKLKFKLEFITDVTGLSQKITYQSLAEDNYSLNRAELNREQKSLKNLANRQASTLFWNPIHFAIYNDHELYVRYFFEQLQEPLSLGIRDPEYLQKISTSNNKIEQYLEEIYMVVLCANKKNFKVFDYLVNERGQYWNYQRLKYLVRTLIELVWKEGIRSVLLGQTFKTLYGSFTVKGRFQMLEEIIDPLFDTLDKVRDQVLINDIVENLKTQPFISVSFFNIIKGHYYNLKPDNRDDTLKQVVSKLYRSDIVFLNRELQITDLQPFIKELSQTEKLFNVNNFKQFQIYIAEGMLNKDKEFEHYYNDLLTACRDKALDKIEALLDTIDGKNFNRARENQPLQMEILHSDQFSTILETSHWGPLLQAFGYKNMNLFIQIITRYRFNLSKEVQLDPDNDVGETTSGQFNEILLFLLVIHQKSIPLLQVIISPMLNFLWKVQHIKLVCEVLKAERWYDGLQSFISSSFSKQFFSSIKYQSHNTKQELIKSMLLPMDDPQIRKDDLVRVHYVISQRPYSIHTMIYILENIDFLQESIQKDLLIVVKTCNENIIDEDIKQWLVDQKRSVASLILVKDFMIRGLDDQSLIKMNLMNELDKFIQMVRKTDGYAQLEEEADFNSQGQSFHSSIIGVPQQDYRRDIYV</sequence>
<gene>
    <name evidence="1" type="primary">Contig9457.g10119</name>
    <name evidence="1" type="ORF">STYLEM_8375</name>
</gene>
<dbReference type="Proteomes" id="UP000039865">
    <property type="component" value="Unassembled WGS sequence"/>
</dbReference>
<reference evidence="1 2" key="1">
    <citation type="submission" date="2014-06" db="EMBL/GenBank/DDBJ databases">
        <authorList>
            <person name="Swart Estienne"/>
        </authorList>
    </citation>
    <scope>NUCLEOTIDE SEQUENCE [LARGE SCALE GENOMIC DNA]</scope>
    <source>
        <strain evidence="1 2">130c</strain>
    </source>
</reference>
<name>A0A078ACX3_STYLE</name>
<keyword evidence="2" id="KW-1185">Reference proteome</keyword>
<evidence type="ECO:0000313" key="2">
    <source>
        <dbReference type="Proteomes" id="UP000039865"/>
    </source>
</evidence>
<protein>
    <submittedName>
        <fullName evidence="1">Uncharacterized protein</fullName>
    </submittedName>
</protein>
<dbReference type="AlphaFoldDB" id="A0A078ACX3"/>
<proteinExistence type="predicted"/>
<accession>A0A078ACX3</accession>